<feature type="region of interest" description="Disordered" evidence="3">
    <location>
        <begin position="673"/>
        <end position="719"/>
    </location>
</feature>
<name>A0ABQ7H2Z6_DUNSA</name>
<feature type="region of interest" description="Disordered" evidence="3">
    <location>
        <begin position="748"/>
        <end position="840"/>
    </location>
</feature>
<evidence type="ECO:0000313" key="5">
    <source>
        <dbReference type="Proteomes" id="UP000815325"/>
    </source>
</evidence>
<feature type="region of interest" description="Disordered" evidence="3">
    <location>
        <begin position="598"/>
        <end position="648"/>
    </location>
</feature>
<dbReference type="Proteomes" id="UP000815325">
    <property type="component" value="Unassembled WGS sequence"/>
</dbReference>
<gene>
    <name evidence="4" type="ORF">DUNSADRAFT_14029</name>
</gene>
<keyword evidence="2" id="KW-0175">Coiled coil</keyword>
<proteinExistence type="predicted"/>
<evidence type="ECO:0000256" key="2">
    <source>
        <dbReference type="SAM" id="Coils"/>
    </source>
</evidence>
<dbReference type="InterPro" id="IPR032675">
    <property type="entry name" value="LRR_dom_sf"/>
</dbReference>
<feature type="region of interest" description="Disordered" evidence="3">
    <location>
        <begin position="218"/>
        <end position="286"/>
    </location>
</feature>
<keyword evidence="5" id="KW-1185">Reference proteome</keyword>
<feature type="coiled-coil region" evidence="2">
    <location>
        <begin position="396"/>
        <end position="423"/>
    </location>
</feature>
<dbReference type="Gene3D" id="3.80.10.10">
    <property type="entry name" value="Ribonuclease Inhibitor"/>
    <property type="match status" value="1"/>
</dbReference>
<feature type="compositionally biased region" description="Polar residues" evidence="3">
    <location>
        <begin position="318"/>
        <end position="327"/>
    </location>
</feature>
<feature type="region of interest" description="Disordered" evidence="3">
    <location>
        <begin position="439"/>
        <end position="586"/>
    </location>
</feature>
<feature type="compositionally biased region" description="Low complexity" evidence="3">
    <location>
        <begin position="887"/>
        <end position="902"/>
    </location>
</feature>
<feature type="compositionally biased region" description="Low complexity" evidence="3">
    <location>
        <begin position="137"/>
        <end position="183"/>
    </location>
</feature>
<organism evidence="4 5">
    <name type="scientific">Dunaliella salina</name>
    <name type="common">Green alga</name>
    <name type="synonym">Protococcus salinus</name>
    <dbReference type="NCBI Taxonomy" id="3046"/>
    <lineage>
        <taxon>Eukaryota</taxon>
        <taxon>Viridiplantae</taxon>
        <taxon>Chlorophyta</taxon>
        <taxon>core chlorophytes</taxon>
        <taxon>Chlorophyceae</taxon>
        <taxon>CS clade</taxon>
        <taxon>Chlamydomonadales</taxon>
        <taxon>Dunaliellaceae</taxon>
        <taxon>Dunaliella</taxon>
    </lineage>
</organism>
<comment type="caution">
    <text evidence="4">The sequence shown here is derived from an EMBL/GenBank/DDBJ whole genome shotgun (WGS) entry which is preliminary data.</text>
</comment>
<dbReference type="EMBL" id="MU069492">
    <property type="protein sequence ID" value="KAF5841198.1"/>
    <property type="molecule type" value="Genomic_DNA"/>
</dbReference>
<feature type="compositionally biased region" description="Polar residues" evidence="3">
    <location>
        <begin position="785"/>
        <end position="814"/>
    </location>
</feature>
<feature type="compositionally biased region" description="Polar residues" evidence="3">
    <location>
        <begin position="462"/>
        <end position="472"/>
    </location>
</feature>
<feature type="region of interest" description="Disordered" evidence="3">
    <location>
        <begin position="318"/>
        <end position="341"/>
    </location>
</feature>
<feature type="compositionally biased region" description="Low complexity" evidence="3">
    <location>
        <begin position="234"/>
        <end position="281"/>
    </location>
</feature>
<accession>A0ABQ7H2Z6</accession>
<feature type="compositionally biased region" description="Polar residues" evidence="3">
    <location>
        <begin position="439"/>
        <end position="454"/>
    </location>
</feature>
<comment type="subcellular location">
    <subcellularLocation>
        <location evidence="1">Cytoplasm</location>
        <location evidence="1">Cytoskeleton</location>
        <location evidence="1">Cilium axoneme</location>
    </subcellularLocation>
</comment>
<sequence length="995" mass="106717">MESFRNLGHQGLNDADACALSKELASNKSLTSLDLRGNLIGDAGAAALEQAIRFENTTLVDIKISDNPCCASCPSIVANILRLAQRNATLNASKTPRTTRTTRTRATPTSMSSLASTSSTDSSSSRASGLMPPLAPRAPSAASQAHLPAPAPTPALSSAAPAAASRTHLPAPSPTPALSSAAPTAPPHAAPGDIGHAALPCPLAEKAAHQEAVAEEAFAAEPCSHTAAQPAQPPLQHQHYQQPLQQHLQQKQQLQPQRQQPQQQQDQHQPQQQQQQQPHQQAVSTVDQRLQRLEAMGGLAASQISELQRLLSALDTSINGSDSSSKGVSGAGATSPAAKQEQRLQQIEAVLASKAEQDATEQRLQRLEDAAADALSGLLEIRQLAASISHRQMNHIHEVAEQMSAAAAERAALQQRMDLMEQQHDPSLCKDLEARMTALEQSTAKKSHAQQHSSNGDERTRQTQGHVQQRSGNGDEHMRQAHGHAQQRSNNGDQHMRQAHGHAQQRSNNGDQHMRQTHGHGQQRSSNGDKHTRQTQGHSEQHSGGGNEHTCHASYGEPGHEGSWSDAGVQRSSPAPQAPQGHHPRHARHLSCMCSLSPPPSNPCAIHEESSSPESVQSGRTTVVHGQTKRSSLSNLSPAAPSSKHRPHSSLVWYKNIVAAGMAVSFNSVPENGASHADTNTGAEAAGRRTVGEGNRINNEDHQSPVEGHPFNGGEQHLDSEDCRISGEVQKCFDGEGHNSEELQLSCAVSDGPSEGTSDSHPSPLDICRYRSRPHQTPPQQQQQRKPTLKSTQMHHQLLGSSSNNTMHDSSTSLLGPRQHSWQQQQQLVLGRPRREHRTDAGDRCGATLLDNSICRQHLQTAAFSDCSNLGTTMDDGSAGVIEIAAQQQQRQQGKGSSSSISMHPQRSSIDVAHLLHNYSMQAGCCSSWDGAREEHGENSHGMDNDEGDDAQRVLDQVCPSVAPEGCSKSYGAKAKQHRGTQLMGLHKNCVAQPS</sequence>
<feature type="region of interest" description="Disordered" evidence="3">
    <location>
        <begin position="886"/>
        <end position="905"/>
    </location>
</feature>
<feature type="region of interest" description="Disordered" evidence="3">
    <location>
        <begin position="91"/>
        <end position="197"/>
    </location>
</feature>
<evidence type="ECO:0000256" key="3">
    <source>
        <dbReference type="SAM" id="MobiDB-lite"/>
    </source>
</evidence>
<feature type="compositionally biased region" description="Low complexity" evidence="3">
    <location>
        <begin position="631"/>
        <end position="642"/>
    </location>
</feature>
<reference evidence="4" key="1">
    <citation type="submission" date="2017-08" db="EMBL/GenBank/DDBJ databases">
        <authorList>
            <person name="Polle J.E."/>
            <person name="Barry K."/>
            <person name="Cushman J."/>
            <person name="Schmutz J."/>
            <person name="Tran D."/>
            <person name="Hathwaick L.T."/>
            <person name="Yim W.C."/>
            <person name="Jenkins J."/>
            <person name="Mckie-Krisberg Z.M."/>
            <person name="Prochnik S."/>
            <person name="Lindquist E."/>
            <person name="Dockter R.B."/>
            <person name="Adam C."/>
            <person name="Molina H."/>
            <person name="Bunkerborg J."/>
            <person name="Jin E."/>
            <person name="Buchheim M."/>
            <person name="Magnuson J."/>
        </authorList>
    </citation>
    <scope>NUCLEOTIDE SEQUENCE</scope>
    <source>
        <strain evidence="4">CCAP 19/18</strain>
    </source>
</reference>
<feature type="compositionally biased region" description="Low complexity" evidence="3">
    <location>
        <begin position="95"/>
        <end position="128"/>
    </location>
</feature>
<feature type="compositionally biased region" description="Polar residues" evidence="3">
    <location>
        <begin position="612"/>
        <end position="625"/>
    </location>
</feature>
<protein>
    <submittedName>
        <fullName evidence="4">Uncharacterized protein</fullName>
    </submittedName>
</protein>
<dbReference type="SUPFAM" id="SSF52047">
    <property type="entry name" value="RNI-like"/>
    <property type="match status" value="1"/>
</dbReference>
<dbReference type="SMART" id="SM00368">
    <property type="entry name" value="LRR_RI"/>
    <property type="match status" value="1"/>
</dbReference>
<evidence type="ECO:0000313" key="4">
    <source>
        <dbReference type="EMBL" id="KAF5841198.1"/>
    </source>
</evidence>
<evidence type="ECO:0000256" key="1">
    <source>
        <dbReference type="ARBA" id="ARBA00004430"/>
    </source>
</evidence>